<dbReference type="EMBL" id="DXEW01000005">
    <property type="protein sequence ID" value="HIX49893.1"/>
    <property type="molecule type" value="Genomic_DNA"/>
</dbReference>
<reference evidence="1" key="1">
    <citation type="journal article" date="2021" name="PeerJ">
        <title>Extensive microbial diversity within the chicken gut microbiome revealed by metagenomics and culture.</title>
        <authorList>
            <person name="Gilroy R."/>
            <person name="Ravi A."/>
            <person name="Getino M."/>
            <person name="Pursley I."/>
            <person name="Horton D.L."/>
            <person name="Alikhan N.F."/>
            <person name="Baker D."/>
            <person name="Gharbi K."/>
            <person name="Hall N."/>
            <person name="Watson M."/>
            <person name="Adriaenssens E.M."/>
            <person name="Foster-Nyarko E."/>
            <person name="Jarju S."/>
            <person name="Secka A."/>
            <person name="Antonio M."/>
            <person name="Oren A."/>
            <person name="Chaudhuri R.R."/>
            <person name="La Ragione R."/>
            <person name="Hildebrand F."/>
            <person name="Pallen M.J."/>
        </authorList>
    </citation>
    <scope>NUCLEOTIDE SEQUENCE</scope>
    <source>
        <strain evidence="1">2189</strain>
    </source>
</reference>
<dbReference type="NCBIfam" id="TIGR03959">
    <property type="entry name" value="hyd_TM1266"/>
    <property type="match status" value="1"/>
</dbReference>
<evidence type="ECO:0000313" key="1">
    <source>
        <dbReference type="EMBL" id="HIX49893.1"/>
    </source>
</evidence>
<dbReference type="SUPFAM" id="SSF55021">
    <property type="entry name" value="ACT-like"/>
    <property type="match status" value="1"/>
</dbReference>
<gene>
    <name evidence="1" type="ORF">H9851_01235</name>
</gene>
<reference evidence="1" key="2">
    <citation type="submission" date="2021-04" db="EMBL/GenBank/DDBJ databases">
        <authorList>
            <person name="Gilroy R."/>
        </authorList>
    </citation>
    <scope>NUCLEOTIDE SEQUENCE</scope>
    <source>
        <strain evidence="1">2189</strain>
    </source>
</reference>
<organism evidence="1 2">
    <name type="scientific">Candidatus Borkfalkia faecavium</name>
    <dbReference type="NCBI Taxonomy" id="2838508"/>
    <lineage>
        <taxon>Bacteria</taxon>
        <taxon>Bacillati</taxon>
        <taxon>Bacillota</taxon>
        <taxon>Clostridia</taxon>
        <taxon>Christensenellales</taxon>
        <taxon>Christensenellaceae</taxon>
        <taxon>Candidatus Borkfalkia</taxon>
    </lineage>
</organism>
<dbReference type="AlphaFoldDB" id="A0A9D1VZS6"/>
<evidence type="ECO:0000313" key="2">
    <source>
        <dbReference type="Proteomes" id="UP000886847"/>
    </source>
</evidence>
<dbReference type="InterPro" id="IPR023860">
    <property type="entry name" value="FeFe-hyd_TM1266"/>
</dbReference>
<dbReference type="Proteomes" id="UP000886847">
    <property type="component" value="Unassembled WGS sequence"/>
</dbReference>
<dbReference type="Gene3D" id="3.30.70.1150">
    <property type="entry name" value="ACT-like. Chain A, domain 2"/>
    <property type="match status" value="1"/>
</dbReference>
<accession>A0A9D1VZS6</accession>
<dbReference type="Pfam" id="PF21699">
    <property type="entry name" value="TM1266-like"/>
    <property type="match status" value="1"/>
</dbReference>
<comment type="caution">
    <text evidence="1">The sequence shown here is derived from an EMBL/GenBank/DDBJ whole genome shotgun (WGS) entry which is preliminary data.</text>
</comment>
<protein>
    <submittedName>
        <fullName evidence="1">Iron-only hydrogenase system regulator</fullName>
    </submittedName>
</protein>
<name>A0A9D1VZS6_9FIRM</name>
<proteinExistence type="predicted"/>
<sequence>METRVAVVSIIVENEESVASLNAILHEYGHYIIGRMGVPYRNKGINVISIAIDAPQDEISAMSGKIGKLEGVSSTTAFSKRA</sequence>
<dbReference type="InterPro" id="IPR027271">
    <property type="entry name" value="Acetolactate_synth/TF_NikR_C"/>
</dbReference>
<dbReference type="InterPro" id="IPR045865">
    <property type="entry name" value="ACT-like_dom_sf"/>
</dbReference>